<evidence type="ECO:0000256" key="2">
    <source>
        <dbReference type="ARBA" id="ARBA00022692"/>
    </source>
</evidence>
<evidence type="ECO:0000256" key="4">
    <source>
        <dbReference type="ARBA" id="ARBA00023136"/>
    </source>
</evidence>
<gene>
    <name evidence="7" type="ORF">ACFQDO_17240</name>
</gene>
<feature type="transmembrane region" description="Helical" evidence="5">
    <location>
        <begin position="184"/>
        <end position="204"/>
    </location>
</feature>
<feature type="transmembrane region" description="Helical" evidence="5">
    <location>
        <begin position="32"/>
        <end position="53"/>
    </location>
</feature>
<dbReference type="PANTHER" id="PTHR42718">
    <property type="entry name" value="MAJOR FACILITATOR SUPERFAMILY MULTIDRUG TRANSPORTER MFSC"/>
    <property type="match status" value="1"/>
</dbReference>
<evidence type="ECO:0000313" key="8">
    <source>
        <dbReference type="Proteomes" id="UP001596189"/>
    </source>
</evidence>
<dbReference type="Gene3D" id="1.20.1720.10">
    <property type="entry name" value="Multidrug resistance protein D"/>
    <property type="match status" value="1"/>
</dbReference>
<feature type="transmembrane region" description="Helical" evidence="5">
    <location>
        <begin position="282"/>
        <end position="305"/>
    </location>
</feature>
<feature type="transmembrane region" description="Helical" evidence="5">
    <location>
        <begin position="252"/>
        <end position="276"/>
    </location>
</feature>
<feature type="transmembrane region" description="Helical" evidence="5">
    <location>
        <begin position="210"/>
        <end position="231"/>
    </location>
</feature>
<feature type="transmembrane region" description="Helical" evidence="5">
    <location>
        <begin position="65"/>
        <end position="84"/>
    </location>
</feature>
<keyword evidence="4 5" id="KW-0472">Membrane</keyword>
<feature type="domain" description="Major facilitator superfamily (MFS) profile" evidence="6">
    <location>
        <begin position="1"/>
        <end position="442"/>
    </location>
</feature>
<feature type="transmembrane region" description="Helical" evidence="5">
    <location>
        <begin position="391"/>
        <end position="408"/>
    </location>
</feature>
<dbReference type="Pfam" id="PF07690">
    <property type="entry name" value="MFS_1"/>
    <property type="match status" value="1"/>
</dbReference>
<feature type="transmembrane region" description="Helical" evidence="5">
    <location>
        <begin position="420"/>
        <end position="439"/>
    </location>
</feature>
<dbReference type="InterPro" id="IPR036259">
    <property type="entry name" value="MFS_trans_sf"/>
</dbReference>
<keyword evidence="3 5" id="KW-1133">Transmembrane helix</keyword>
<sequence length="457" mass="46767">MVALAVFMTNLDLWIVNVAFDDLTHSFPGSSLAHVSWVLNAYAVTLGALLVVAGRAGDRYGHRRVFLVGTAVFTLASLACALAPTLDVLIGARVVQAAGAALQLPSSLALLVAGVEVGDRVRATRAWAAVGGIAAATGPVLGGLLVEASWRWVFLVNLPIGVLGVVAGRRVLPHPQAHPRTALPDPVAAVLAVLGIGSLVAGLLQGPAWGWTSAGTLTLFALALVSSAVVVRRCLTQPVPLVEPSLVRARGFARANAALFVFSIAFAIMLVSNALWCQQVWGYGPLLTGLAMVPGPALVPITTIASRRLVERVGPGALATVGSLLFGLGFVWRATVSSIEPNYLVDLLPAMVIGGIGVGLALGTLMAAGTTSLPTASAATGSALLNASRQVASGVGVAVLVTILTSWSPPSAPDAYRASWWVAAGLSLAAAVGAAFLHASHRSGQVAVREVHLARAR</sequence>
<feature type="transmembrane region" description="Helical" evidence="5">
    <location>
        <begin position="90"/>
        <end position="114"/>
    </location>
</feature>
<dbReference type="RefSeq" id="WP_345717418.1">
    <property type="nucleotide sequence ID" value="NZ_BAABFP010000007.1"/>
</dbReference>
<evidence type="ECO:0000313" key="7">
    <source>
        <dbReference type="EMBL" id="MFC6008881.1"/>
    </source>
</evidence>
<dbReference type="SUPFAM" id="SSF103473">
    <property type="entry name" value="MFS general substrate transporter"/>
    <property type="match status" value="1"/>
</dbReference>
<evidence type="ECO:0000256" key="5">
    <source>
        <dbReference type="SAM" id="Phobius"/>
    </source>
</evidence>
<protein>
    <submittedName>
        <fullName evidence="7">MFS transporter</fullName>
    </submittedName>
</protein>
<reference evidence="8" key="1">
    <citation type="journal article" date="2019" name="Int. J. Syst. Evol. Microbiol.">
        <title>The Global Catalogue of Microorganisms (GCM) 10K type strain sequencing project: providing services to taxonomists for standard genome sequencing and annotation.</title>
        <authorList>
            <consortium name="The Broad Institute Genomics Platform"/>
            <consortium name="The Broad Institute Genome Sequencing Center for Infectious Disease"/>
            <person name="Wu L."/>
            <person name="Ma J."/>
        </authorList>
    </citation>
    <scope>NUCLEOTIDE SEQUENCE [LARGE SCALE GENOMIC DNA]</scope>
    <source>
        <strain evidence="8">KACC 14249</strain>
    </source>
</reference>
<accession>A0ABW1JJ26</accession>
<organism evidence="7 8">
    <name type="scientific">Angustibacter luteus</name>
    <dbReference type="NCBI Taxonomy" id="658456"/>
    <lineage>
        <taxon>Bacteria</taxon>
        <taxon>Bacillati</taxon>
        <taxon>Actinomycetota</taxon>
        <taxon>Actinomycetes</taxon>
        <taxon>Kineosporiales</taxon>
        <taxon>Kineosporiaceae</taxon>
    </lineage>
</organism>
<feature type="transmembrane region" description="Helical" evidence="5">
    <location>
        <begin position="347"/>
        <end position="370"/>
    </location>
</feature>
<evidence type="ECO:0000256" key="3">
    <source>
        <dbReference type="ARBA" id="ARBA00022989"/>
    </source>
</evidence>
<evidence type="ECO:0000259" key="6">
    <source>
        <dbReference type="PROSITE" id="PS50850"/>
    </source>
</evidence>
<feature type="transmembrane region" description="Helical" evidence="5">
    <location>
        <begin position="152"/>
        <end position="172"/>
    </location>
</feature>
<keyword evidence="2 5" id="KW-0812">Transmembrane</keyword>
<feature type="transmembrane region" description="Helical" evidence="5">
    <location>
        <begin position="317"/>
        <end position="335"/>
    </location>
</feature>
<dbReference type="CDD" id="cd17321">
    <property type="entry name" value="MFS_MMR_MDR_like"/>
    <property type="match status" value="1"/>
</dbReference>
<dbReference type="Proteomes" id="UP001596189">
    <property type="component" value="Unassembled WGS sequence"/>
</dbReference>
<dbReference type="PANTHER" id="PTHR42718:SF48">
    <property type="entry name" value="CONSERVED TWO-DOMAIN MEMBRANE PROTEIN-RELATED"/>
    <property type="match status" value="1"/>
</dbReference>
<dbReference type="Gene3D" id="1.20.1250.20">
    <property type="entry name" value="MFS general substrate transporter like domains"/>
    <property type="match status" value="1"/>
</dbReference>
<proteinExistence type="predicted"/>
<evidence type="ECO:0000256" key="1">
    <source>
        <dbReference type="ARBA" id="ARBA00004651"/>
    </source>
</evidence>
<dbReference type="EMBL" id="JBHSRD010000008">
    <property type="protein sequence ID" value="MFC6008881.1"/>
    <property type="molecule type" value="Genomic_DNA"/>
</dbReference>
<comment type="caution">
    <text evidence="7">The sequence shown here is derived from an EMBL/GenBank/DDBJ whole genome shotgun (WGS) entry which is preliminary data.</text>
</comment>
<name>A0ABW1JJ26_9ACTN</name>
<keyword evidence="8" id="KW-1185">Reference proteome</keyword>
<dbReference type="InterPro" id="IPR011701">
    <property type="entry name" value="MFS"/>
</dbReference>
<comment type="subcellular location">
    <subcellularLocation>
        <location evidence="1">Cell membrane</location>
        <topology evidence="1">Multi-pass membrane protein</topology>
    </subcellularLocation>
</comment>
<dbReference type="PROSITE" id="PS50850">
    <property type="entry name" value="MFS"/>
    <property type="match status" value="1"/>
</dbReference>
<feature type="transmembrane region" description="Helical" evidence="5">
    <location>
        <begin position="126"/>
        <end position="146"/>
    </location>
</feature>
<dbReference type="InterPro" id="IPR020846">
    <property type="entry name" value="MFS_dom"/>
</dbReference>